<dbReference type="Pfam" id="PF20365">
    <property type="entry name" value="DUF6660"/>
    <property type="match status" value="1"/>
</dbReference>
<protein>
    <submittedName>
        <fullName evidence="1">Uncharacterized protein</fullName>
    </submittedName>
</protein>
<dbReference type="RefSeq" id="WP_157483621.1">
    <property type="nucleotide sequence ID" value="NZ_WOWP01000045.1"/>
</dbReference>
<dbReference type="InterPro" id="IPR046601">
    <property type="entry name" value="DUF6660"/>
</dbReference>
<organism evidence="1 2">
    <name type="scientific">Flavobacterium rakeshii</name>
    <dbReference type="NCBI Taxonomy" id="1038845"/>
    <lineage>
        <taxon>Bacteria</taxon>
        <taxon>Pseudomonadati</taxon>
        <taxon>Bacteroidota</taxon>
        <taxon>Flavobacteriia</taxon>
        <taxon>Flavobacteriales</taxon>
        <taxon>Flavobacteriaceae</taxon>
        <taxon>Flavobacterium</taxon>
    </lineage>
</organism>
<dbReference type="EMBL" id="WOWP01000045">
    <property type="protein sequence ID" value="MUV04421.1"/>
    <property type="molecule type" value="Genomic_DNA"/>
</dbReference>
<name>A0A6N8HFE6_9FLAO</name>
<reference evidence="1 2" key="1">
    <citation type="submission" date="2019-12" db="EMBL/GenBank/DDBJ databases">
        <authorList>
            <person name="Sun J.-Q."/>
        </authorList>
    </citation>
    <scope>NUCLEOTIDE SEQUENCE [LARGE SCALE GENOMIC DNA]</scope>
    <source>
        <strain evidence="1 2">JCM 17928</strain>
    </source>
</reference>
<evidence type="ECO:0000313" key="2">
    <source>
        <dbReference type="Proteomes" id="UP000433945"/>
    </source>
</evidence>
<comment type="caution">
    <text evidence="1">The sequence shown here is derived from an EMBL/GenBank/DDBJ whole genome shotgun (WGS) entry which is preliminary data.</text>
</comment>
<sequence>MQHTKNIVTKVLSVYLLILMFIPCSDEHASLYNNQSTEITQASDDYHVGIEVCTPFCICGSCVAAVIIHQITEFSLFIPKQGNKHISNFYQSLKHDFFGSIWQPPQLA</sequence>
<keyword evidence="2" id="KW-1185">Reference proteome</keyword>
<accession>A0A6N8HFE6</accession>
<dbReference type="OrthoDB" id="997115at2"/>
<proteinExistence type="predicted"/>
<gene>
    <name evidence="1" type="ORF">GN157_11945</name>
</gene>
<dbReference type="Proteomes" id="UP000433945">
    <property type="component" value="Unassembled WGS sequence"/>
</dbReference>
<dbReference type="AlphaFoldDB" id="A0A6N8HFE6"/>
<evidence type="ECO:0000313" key="1">
    <source>
        <dbReference type="EMBL" id="MUV04421.1"/>
    </source>
</evidence>